<dbReference type="PROSITE" id="PS51257">
    <property type="entry name" value="PROKAR_LIPOPROTEIN"/>
    <property type="match status" value="1"/>
</dbReference>
<accession>A0A919JPQ6</accession>
<reference evidence="3" key="1">
    <citation type="submission" date="2021-01" db="EMBL/GenBank/DDBJ databases">
        <title>Whole genome shotgun sequence of Actinoplanes rishiriensis NBRC 108556.</title>
        <authorList>
            <person name="Komaki H."/>
            <person name="Tamura T."/>
        </authorList>
    </citation>
    <scope>NUCLEOTIDE SEQUENCE</scope>
    <source>
        <strain evidence="3">NBRC 108556</strain>
    </source>
</reference>
<feature type="domain" description="Septum formation-related" evidence="2">
    <location>
        <begin position="54"/>
        <end position="259"/>
    </location>
</feature>
<protein>
    <recommendedName>
        <fullName evidence="2">Septum formation-related domain-containing protein</fullName>
    </recommendedName>
</protein>
<gene>
    <name evidence="3" type="ORF">Ari01nite_00750</name>
</gene>
<dbReference type="EMBL" id="BOMV01000001">
    <property type="protein sequence ID" value="GIE92610.1"/>
    <property type="molecule type" value="Genomic_DNA"/>
</dbReference>
<dbReference type="Pfam" id="PF13845">
    <property type="entry name" value="Septum_form"/>
    <property type="match status" value="1"/>
</dbReference>
<organism evidence="3 4">
    <name type="scientific">Paractinoplanes rishiriensis</name>
    <dbReference type="NCBI Taxonomy" id="1050105"/>
    <lineage>
        <taxon>Bacteria</taxon>
        <taxon>Bacillati</taxon>
        <taxon>Actinomycetota</taxon>
        <taxon>Actinomycetes</taxon>
        <taxon>Micromonosporales</taxon>
        <taxon>Micromonosporaceae</taxon>
        <taxon>Paractinoplanes</taxon>
    </lineage>
</organism>
<sequence>MRRWAAVVVGVLALAGLTLAGLSGCVVMPDGVDGDITNNWAPLPAATQFRPQSGTCHGDLVQTGQADAYEPVACTAEHLAETVAVAGISGQDQAFRECSRQATAYLGADWRTGWVVLQPVLPSKAAWAGGARWARCDVAETSPVDGALVRRSGTVKGALAASGKLRMACANPKVEGESVTEMHPVDCAKNHTAEFAGLFETTRKSARQLSTDDLADGCETAIATFAALPDDGDLSARVGWLGFPPDEAAWKMGDRAVRCFLWLNGEKMKGSYRNAGPDKLKIHYVRR</sequence>
<dbReference type="AlphaFoldDB" id="A0A919JPQ6"/>
<evidence type="ECO:0000313" key="3">
    <source>
        <dbReference type="EMBL" id="GIE92610.1"/>
    </source>
</evidence>
<comment type="caution">
    <text evidence="3">The sequence shown here is derived from an EMBL/GenBank/DDBJ whole genome shotgun (WGS) entry which is preliminary data.</text>
</comment>
<evidence type="ECO:0000313" key="4">
    <source>
        <dbReference type="Proteomes" id="UP000636960"/>
    </source>
</evidence>
<feature type="chain" id="PRO_5039313464" description="Septum formation-related domain-containing protein" evidence="1">
    <location>
        <begin position="21"/>
        <end position="287"/>
    </location>
</feature>
<keyword evidence="1" id="KW-0732">Signal</keyword>
<dbReference type="RefSeq" id="WP_203778378.1">
    <property type="nucleotide sequence ID" value="NZ_BOMV01000001.1"/>
</dbReference>
<feature type="signal peptide" evidence="1">
    <location>
        <begin position="1"/>
        <end position="20"/>
    </location>
</feature>
<keyword evidence="4" id="KW-1185">Reference proteome</keyword>
<dbReference type="InterPro" id="IPR026004">
    <property type="entry name" value="Septum_form"/>
</dbReference>
<dbReference type="Proteomes" id="UP000636960">
    <property type="component" value="Unassembled WGS sequence"/>
</dbReference>
<name>A0A919JPQ6_9ACTN</name>
<proteinExistence type="predicted"/>
<evidence type="ECO:0000259" key="2">
    <source>
        <dbReference type="Pfam" id="PF13845"/>
    </source>
</evidence>
<evidence type="ECO:0000256" key="1">
    <source>
        <dbReference type="SAM" id="SignalP"/>
    </source>
</evidence>